<evidence type="ECO:0000256" key="4">
    <source>
        <dbReference type="SAM" id="Coils"/>
    </source>
</evidence>
<evidence type="ECO:0000313" key="8">
    <source>
        <dbReference type="Proteomes" id="UP000597444"/>
    </source>
</evidence>
<dbReference type="GO" id="GO:0046983">
    <property type="term" value="F:protein dimerization activity"/>
    <property type="evidence" value="ECO:0007669"/>
    <property type="project" value="InterPro"/>
</dbReference>
<dbReference type="GO" id="GO:0000155">
    <property type="term" value="F:phosphorelay sensor kinase activity"/>
    <property type="evidence" value="ECO:0007669"/>
    <property type="project" value="InterPro"/>
</dbReference>
<dbReference type="Gene3D" id="1.20.5.1930">
    <property type="match status" value="1"/>
</dbReference>
<evidence type="ECO:0000256" key="1">
    <source>
        <dbReference type="ARBA" id="ARBA00022679"/>
    </source>
</evidence>
<keyword evidence="5" id="KW-0472">Membrane</keyword>
<dbReference type="Pfam" id="PF07730">
    <property type="entry name" value="HisKA_3"/>
    <property type="match status" value="1"/>
</dbReference>
<dbReference type="SUPFAM" id="SSF55874">
    <property type="entry name" value="ATPase domain of HSP90 chaperone/DNA topoisomerase II/histidine kinase"/>
    <property type="match status" value="1"/>
</dbReference>
<comment type="caution">
    <text evidence="7">The sequence shown here is derived from an EMBL/GenBank/DDBJ whole genome shotgun (WGS) entry which is preliminary data.</text>
</comment>
<dbReference type="CDD" id="cd16917">
    <property type="entry name" value="HATPase_UhpB-NarQ-NarX-like"/>
    <property type="match status" value="1"/>
</dbReference>
<dbReference type="AlphaFoldDB" id="A0A8J3IMN4"/>
<feature type="domain" description="Histidine kinase" evidence="6">
    <location>
        <begin position="91"/>
        <end position="283"/>
    </location>
</feature>
<feature type="transmembrane region" description="Helical" evidence="5">
    <location>
        <begin position="484"/>
        <end position="504"/>
    </location>
</feature>
<proteinExistence type="predicted"/>
<keyword evidence="3" id="KW-0902">Two-component regulatory system</keyword>
<sequence>MGLLLTLNLLYNLQLLELLLDRFARKEPPTESVSALWRWPLTSLFMQLHRLSERIKVYQEQAQMTAEFREQTLRQASEAAALEERNRIARDLHDSIKQQIFSISVSAAAAKAHMSGGGEDAREAVADIQQSVKEAQIEMQALLQQLRSSPLENTDLRAALETQAQALGYRTGAQVHVNIGALPGADQLPPGAQEAIFRLVQEAFANIARHARAETIWLTLSQQARKLQIEIRDDGQGFDPRTIQRGMGLNNLQERTHSIHGTLTIESSPGKGTSITAIIPLLDALPSKKELERRQLELRRMVEQAGLGIQLASSAITISGVLALINAPYYITLIAIGVIFYGYIQYIYTKARVVLLAGKESIDNRSLERREHGVRLLFFSFLLFAVFYLYIRFTPERYFAASPWLLLALTLLICGSLAFELIQRYRLTDRYYYVLQQPQLDWELEQDSKRRVRSIRIWLLILAFNIILQHPLLNNPLRTVGTLIGDSVFAIIVIGVIIPCLDYLQVVRWKQRARKS</sequence>
<organism evidence="7 8">
    <name type="scientific">Reticulibacter mediterranei</name>
    <dbReference type="NCBI Taxonomy" id="2778369"/>
    <lineage>
        <taxon>Bacteria</taxon>
        <taxon>Bacillati</taxon>
        <taxon>Chloroflexota</taxon>
        <taxon>Ktedonobacteria</taxon>
        <taxon>Ktedonobacterales</taxon>
        <taxon>Reticulibacteraceae</taxon>
        <taxon>Reticulibacter</taxon>
    </lineage>
</organism>
<evidence type="ECO:0000256" key="2">
    <source>
        <dbReference type="ARBA" id="ARBA00022777"/>
    </source>
</evidence>
<evidence type="ECO:0000256" key="5">
    <source>
        <dbReference type="SAM" id="Phobius"/>
    </source>
</evidence>
<keyword evidence="5" id="KW-1133">Transmembrane helix</keyword>
<keyword evidence="8" id="KW-1185">Reference proteome</keyword>
<dbReference type="Gene3D" id="3.30.565.10">
    <property type="entry name" value="Histidine kinase-like ATPase, C-terminal domain"/>
    <property type="match status" value="1"/>
</dbReference>
<protein>
    <recommendedName>
        <fullName evidence="6">Histidine kinase domain-containing protein</fullName>
    </recommendedName>
</protein>
<evidence type="ECO:0000256" key="3">
    <source>
        <dbReference type="ARBA" id="ARBA00023012"/>
    </source>
</evidence>
<dbReference type="InterPro" id="IPR003594">
    <property type="entry name" value="HATPase_dom"/>
</dbReference>
<reference evidence="7" key="1">
    <citation type="submission" date="2020-10" db="EMBL/GenBank/DDBJ databases">
        <title>Taxonomic study of unclassified bacteria belonging to the class Ktedonobacteria.</title>
        <authorList>
            <person name="Yabe S."/>
            <person name="Wang C.M."/>
            <person name="Zheng Y."/>
            <person name="Sakai Y."/>
            <person name="Cavaletti L."/>
            <person name="Monciardini P."/>
            <person name="Donadio S."/>
        </authorList>
    </citation>
    <scope>NUCLEOTIDE SEQUENCE</scope>
    <source>
        <strain evidence="7">ID150040</strain>
    </source>
</reference>
<feature type="coiled-coil region" evidence="4">
    <location>
        <begin position="79"/>
        <end position="145"/>
    </location>
</feature>
<keyword evidence="1" id="KW-0808">Transferase</keyword>
<dbReference type="EMBL" id="BNJK01000001">
    <property type="protein sequence ID" value="GHO93942.1"/>
    <property type="molecule type" value="Genomic_DNA"/>
</dbReference>
<evidence type="ECO:0000313" key="7">
    <source>
        <dbReference type="EMBL" id="GHO93942.1"/>
    </source>
</evidence>
<evidence type="ECO:0000259" key="6">
    <source>
        <dbReference type="PROSITE" id="PS50109"/>
    </source>
</evidence>
<dbReference type="InterPro" id="IPR005467">
    <property type="entry name" value="His_kinase_dom"/>
</dbReference>
<dbReference type="PANTHER" id="PTHR24421">
    <property type="entry name" value="NITRATE/NITRITE SENSOR PROTEIN NARX-RELATED"/>
    <property type="match status" value="1"/>
</dbReference>
<name>A0A8J3IMN4_9CHLR</name>
<dbReference type="InterPro" id="IPR050482">
    <property type="entry name" value="Sensor_HK_TwoCompSys"/>
</dbReference>
<keyword evidence="5" id="KW-0812">Transmembrane</keyword>
<gene>
    <name evidence="7" type="ORF">KSF_039900</name>
</gene>
<dbReference type="GO" id="GO:0016020">
    <property type="term" value="C:membrane"/>
    <property type="evidence" value="ECO:0007669"/>
    <property type="project" value="InterPro"/>
</dbReference>
<dbReference type="PROSITE" id="PS50109">
    <property type="entry name" value="HIS_KIN"/>
    <property type="match status" value="1"/>
</dbReference>
<dbReference type="Pfam" id="PF02518">
    <property type="entry name" value="HATPase_c"/>
    <property type="match status" value="1"/>
</dbReference>
<keyword evidence="4" id="KW-0175">Coiled coil</keyword>
<dbReference type="Proteomes" id="UP000597444">
    <property type="component" value="Unassembled WGS sequence"/>
</dbReference>
<feature type="transmembrane region" description="Helical" evidence="5">
    <location>
        <begin position="331"/>
        <end position="349"/>
    </location>
</feature>
<dbReference type="InterPro" id="IPR036890">
    <property type="entry name" value="HATPase_C_sf"/>
</dbReference>
<feature type="transmembrane region" description="Helical" evidence="5">
    <location>
        <begin position="374"/>
        <end position="391"/>
    </location>
</feature>
<feature type="transmembrane region" description="Helical" evidence="5">
    <location>
        <begin position="403"/>
        <end position="422"/>
    </location>
</feature>
<dbReference type="InterPro" id="IPR011712">
    <property type="entry name" value="Sig_transdc_His_kin_sub3_dim/P"/>
</dbReference>
<feature type="transmembrane region" description="Helical" evidence="5">
    <location>
        <begin position="455"/>
        <end position="472"/>
    </location>
</feature>
<accession>A0A8J3IMN4</accession>
<dbReference type="SMART" id="SM00387">
    <property type="entry name" value="HATPase_c"/>
    <property type="match status" value="1"/>
</dbReference>
<keyword evidence="2" id="KW-0418">Kinase</keyword>
<dbReference type="PANTHER" id="PTHR24421:SF61">
    <property type="entry name" value="OXYGEN SENSOR HISTIDINE KINASE NREB"/>
    <property type="match status" value="1"/>
</dbReference>